<dbReference type="InterPro" id="IPR040079">
    <property type="entry name" value="Glutathione_S-Trfase"/>
</dbReference>
<dbReference type="InterPro" id="IPR036249">
    <property type="entry name" value="Thioredoxin-like_sf"/>
</dbReference>
<dbReference type="Gene3D" id="1.20.1050.10">
    <property type="match status" value="1"/>
</dbReference>
<reference evidence="3 4" key="1">
    <citation type="submission" date="2021-05" db="EMBL/GenBank/DDBJ databases">
        <title>Roseococcus sp. XZZS9, whole genome shotgun sequencing project.</title>
        <authorList>
            <person name="Zhao G."/>
            <person name="Shen L."/>
        </authorList>
    </citation>
    <scope>NUCLEOTIDE SEQUENCE [LARGE SCALE GENOMIC DNA]</scope>
    <source>
        <strain evidence="3 4">XZZS9</strain>
    </source>
</reference>
<dbReference type="RefSeq" id="WP_213670163.1">
    <property type="nucleotide sequence ID" value="NZ_JAHCDA010000002.1"/>
</dbReference>
<dbReference type="SUPFAM" id="SSF47616">
    <property type="entry name" value="GST C-terminal domain-like"/>
    <property type="match status" value="1"/>
</dbReference>
<sequence length="205" mass="22472">MKLFYGPGACSIGIHLILEELGIPFETQAVSTRDGSVHKPDYLAINPKAKVPALLRDDGTVLTEFPVIAWWLAKSHPEAKLIPTDLEGEARTLEWLDYLCGTVHPQGFTRQFRPGNFGKDEADHPRVVAQGKAMSEKYLALIEGRIAGDPWLLASGYSVADAALFFLARWCVGPLGIALPPKIAKHYEAMKARPAVQRAVARETA</sequence>
<feature type="domain" description="GST N-terminal" evidence="1">
    <location>
        <begin position="1"/>
        <end position="80"/>
    </location>
</feature>
<dbReference type="SFLD" id="SFLDS00019">
    <property type="entry name" value="Glutathione_Transferase_(cytos"/>
    <property type="match status" value="1"/>
</dbReference>
<dbReference type="Pfam" id="PF13409">
    <property type="entry name" value="GST_N_2"/>
    <property type="match status" value="1"/>
</dbReference>
<gene>
    <name evidence="3" type="ORF">KHU32_11120</name>
</gene>
<name>A0ABS5QEY5_9PROT</name>
<dbReference type="PANTHER" id="PTHR44051:SF8">
    <property type="entry name" value="GLUTATHIONE S-TRANSFERASE GSTA"/>
    <property type="match status" value="1"/>
</dbReference>
<evidence type="ECO:0000313" key="4">
    <source>
        <dbReference type="Proteomes" id="UP000766336"/>
    </source>
</evidence>
<evidence type="ECO:0000313" key="3">
    <source>
        <dbReference type="EMBL" id="MBS7811490.1"/>
    </source>
</evidence>
<comment type="caution">
    <text evidence="3">The sequence shown here is derived from an EMBL/GenBank/DDBJ whole genome shotgun (WGS) entry which is preliminary data.</text>
</comment>
<dbReference type="Gene3D" id="3.40.30.10">
    <property type="entry name" value="Glutaredoxin"/>
    <property type="match status" value="1"/>
</dbReference>
<dbReference type="SUPFAM" id="SSF52833">
    <property type="entry name" value="Thioredoxin-like"/>
    <property type="match status" value="1"/>
</dbReference>
<proteinExistence type="predicted"/>
<dbReference type="InterPro" id="IPR004046">
    <property type="entry name" value="GST_C"/>
</dbReference>
<evidence type="ECO:0000259" key="2">
    <source>
        <dbReference type="PROSITE" id="PS50405"/>
    </source>
</evidence>
<accession>A0ABS5QEY5</accession>
<dbReference type="SFLD" id="SFLDG01150">
    <property type="entry name" value="Main.1:_Beta-like"/>
    <property type="match status" value="1"/>
</dbReference>
<dbReference type="PROSITE" id="PS50405">
    <property type="entry name" value="GST_CTER"/>
    <property type="match status" value="1"/>
</dbReference>
<dbReference type="PANTHER" id="PTHR44051">
    <property type="entry name" value="GLUTATHIONE S-TRANSFERASE-RELATED"/>
    <property type="match status" value="1"/>
</dbReference>
<dbReference type="EMBL" id="JAHCDA010000002">
    <property type="protein sequence ID" value="MBS7811490.1"/>
    <property type="molecule type" value="Genomic_DNA"/>
</dbReference>
<dbReference type="Pfam" id="PF00043">
    <property type="entry name" value="GST_C"/>
    <property type="match status" value="1"/>
</dbReference>
<dbReference type="InterPro" id="IPR004045">
    <property type="entry name" value="Glutathione_S-Trfase_N"/>
</dbReference>
<keyword evidence="4" id="KW-1185">Reference proteome</keyword>
<dbReference type="CDD" id="cd03188">
    <property type="entry name" value="GST_C_Beta"/>
    <property type="match status" value="1"/>
</dbReference>
<dbReference type="PROSITE" id="PS50404">
    <property type="entry name" value="GST_NTER"/>
    <property type="match status" value="1"/>
</dbReference>
<dbReference type="Proteomes" id="UP000766336">
    <property type="component" value="Unassembled WGS sequence"/>
</dbReference>
<protein>
    <submittedName>
        <fullName evidence="3">Glutathione S-transferase N-terminal domain-containing protein</fullName>
    </submittedName>
</protein>
<dbReference type="InterPro" id="IPR036282">
    <property type="entry name" value="Glutathione-S-Trfase_C_sf"/>
</dbReference>
<dbReference type="SFLD" id="SFLDG00358">
    <property type="entry name" value="Main_(cytGST)"/>
    <property type="match status" value="1"/>
</dbReference>
<dbReference type="CDD" id="cd03057">
    <property type="entry name" value="GST_N_Beta"/>
    <property type="match status" value="1"/>
</dbReference>
<feature type="domain" description="GST C-terminal" evidence="2">
    <location>
        <begin position="85"/>
        <end position="205"/>
    </location>
</feature>
<dbReference type="InterPro" id="IPR010987">
    <property type="entry name" value="Glutathione-S-Trfase_C-like"/>
</dbReference>
<organism evidence="3 4">
    <name type="scientific">Roseococcus pinisoli</name>
    <dbReference type="NCBI Taxonomy" id="2835040"/>
    <lineage>
        <taxon>Bacteria</taxon>
        <taxon>Pseudomonadati</taxon>
        <taxon>Pseudomonadota</taxon>
        <taxon>Alphaproteobacteria</taxon>
        <taxon>Acetobacterales</taxon>
        <taxon>Roseomonadaceae</taxon>
        <taxon>Roseococcus</taxon>
    </lineage>
</organism>
<evidence type="ECO:0000259" key="1">
    <source>
        <dbReference type="PROSITE" id="PS50404"/>
    </source>
</evidence>